<protein>
    <submittedName>
        <fullName evidence="1">Uncharacterized protein</fullName>
    </submittedName>
</protein>
<accession>A0A015JB06</accession>
<keyword evidence="2" id="KW-1185">Reference proteome</keyword>
<gene>
    <name evidence="1" type="ORF">RirG_121480</name>
</gene>
<dbReference type="Proteomes" id="UP000022910">
    <property type="component" value="Unassembled WGS sequence"/>
</dbReference>
<sequence>MRELLTCTRQEFVIPSVPCSASWRWSSLEDWKHFGTFHLPIPTPIPAPIDFYRKV</sequence>
<proteinExistence type="predicted"/>
<dbReference type="AlphaFoldDB" id="A0A015JB06"/>
<dbReference type="EMBL" id="JEMT01018498">
    <property type="protein sequence ID" value="EXX66677.1"/>
    <property type="molecule type" value="Genomic_DNA"/>
</dbReference>
<reference evidence="1 2" key="1">
    <citation type="submission" date="2014-02" db="EMBL/GenBank/DDBJ databases">
        <title>Single nucleus genome sequencing reveals high similarity among nuclei of an endomycorrhizal fungus.</title>
        <authorList>
            <person name="Lin K."/>
            <person name="Geurts R."/>
            <person name="Zhang Z."/>
            <person name="Limpens E."/>
            <person name="Saunders D.G."/>
            <person name="Mu D."/>
            <person name="Pang E."/>
            <person name="Cao H."/>
            <person name="Cha H."/>
            <person name="Lin T."/>
            <person name="Zhou Q."/>
            <person name="Shang Y."/>
            <person name="Li Y."/>
            <person name="Ivanov S."/>
            <person name="Sharma T."/>
            <person name="Velzen R.V."/>
            <person name="Ruijter N.D."/>
            <person name="Aanen D.K."/>
            <person name="Win J."/>
            <person name="Kamoun S."/>
            <person name="Bisseling T."/>
            <person name="Huang S."/>
        </authorList>
    </citation>
    <scope>NUCLEOTIDE SEQUENCE [LARGE SCALE GENOMIC DNA]</scope>
    <source>
        <strain evidence="2">DAOM197198w</strain>
    </source>
</reference>
<evidence type="ECO:0000313" key="1">
    <source>
        <dbReference type="EMBL" id="EXX66677.1"/>
    </source>
</evidence>
<organism evidence="1 2">
    <name type="scientific">Rhizophagus irregularis (strain DAOM 197198w)</name>
    <name type="common">Glomus intraradices</name>
    <dbReference type="NCBI Taxonomy" id="1432141"/>
    <lineage>
        <taxon>Eukaryota</taxon>
        <taxon>Fungi</taxon>
        <taxon>Fungi incertae sedis</taxon>
        <taxon>Mucoromycota</taxon>
        <taxon>Glomeromycotina</taxon>
        <taxon>Glomeromycetes</taxon>
        <taxon>Glomerales</taxon>
        <taxon>Glomeraceae</taxon>
        <taxon>Rhizophagus</taxon>
    </lineage>
</organism>
<comment type="caution">
    <text evidence="1">The sequence shown here is derived from an EMBL/GenBank/DDBJ whole genome shotgun (WGS) entry which is preliminary data.</text>
</comment>
<dbReference type="HOGENOM" id="CLU_3033594_0_0_1"/>
<name>A0A015JB06_RHIIW</name>
<evidence type="ECO:0000313" key="2">
    <source>
        <dbReference type="Proteomes" id="UP000022910"/>
    </source>
</evidence>